<feature type="transmembrane region" description="Helical" evidence="2">
    <location>
        <begin position="100"/>
        <end position="130"/>
    </location>
</feature>
<feature type="transmembrane region" description="Helical" evidence="2">
    <location>
        <begin position="367"/>
        <end position="386"/>
    </location>
</feature>
<dbReference type="EMBL" id="CP074133">
    <property type="protein sequence ID" value="QUX23721.1"/>
    <property type="molecule type" value="Genomic_DNA"/>
</dbReference>
<keyword evidence="2" id="KW-0472">Membrane</keyword>
<evidence type="ECO:0000256" key="2">
    <source>
        <dbReference type="SAM" id="Phobius"/>
    </source>
</evidence>
<evidence type="ECO:0000313" key="5">
    <source>
        <dbReference type="Proteomes" id="UP000676079"/>
    </source>
</evidence>
<dbReference type="Proteomes" id="UP000676079">
    <property type="component" value="Chromosome"/>
</dbReference>
<keyword evidence="2" id="KW-0812">Transmembrane</keyword>
<feature type="region of interest" description="Disordered" evidence="1">
    <location>
        <begin position="1"/>
        <end position="59"/>
    </location>
</feature>
<feature type="transmembrane region" description="Helical" evidence="2">
    <location>
        <begin position="185"/>
        <end position="206"/>
    </location>
</feature>
<dbReference type="GO" id="GO:0008237">
    <property type="term" value="F:metallopeptidase activity"/>
    <property type="evidence" value="ECO:0007669"/>
    <property type="project" value="UniProtKB-KW"/>
</dbReference>
<feature type="transmembrane region" description="Helical" evidence="2">
    <location>
        <begin position="142"/>
        <end position="165"/>
    </location>
</feature>
<feature type="compositionally biased region" description="Pro residues" evidence="1">
    <location>
        <begin position="1"/>
        <end position="10"/>
    </location>
</feature>
<sequence>MGNVPPPPGSSWPAAPQGQEGQASRTHAQEQTWAGPPGGGRLTPPEGHPAVNAGHGVWAWPPPSPVRTKRAHPYAPAAAPEGEPYHRLGRTSWYRWWTPLLTLAVLGVLMFFLWVAMALAVTLVAVLGGSGLAPESVKVGEIAGLAFGLLSSALFIPIVVFLVRVVQWRRVGSLMSVAGRTRTRWLLRCAALAVVPVVLSTAAYVLLADRFDAVPVTAGAAGSGRVLVAALAVIVLLVPFQSLAEELTLRGLVMQLVGALGARPDEPRGSGPVARVLRSPWPAILAGSTLFPAMYASTHQDQPWTIAALAVLGLALSWLTWRTGGLEAAIGLHVVAAMVQFTLTVLAGGIAAIGTGVVLGAGLAPGTGTPLVLVLTAAQTGLYVLLVRRAARRAGVGRLAAA</sequence>
<keyword evidence="2" id="KW-1133">Transmembrane helix</keyword>
<dbReference type="InterPro" id="IPR003675">
    <property type="entry name" value="Rce1/LyrA-like_dom"/>
</dbReference>
<feature type="transmembrane region" description="Helical" evidence="2">
    <location>
        <begin position="328"/>
        <end position="361"/>
    </location>
</feature>
<protein>
    <submittedName>
        <fullName evidence="4">CPBP family intramembrane metalloprotease</fullName>
        <ecNumber evidence="4">3.4.24.-</ecNumber>
    </submittedName>
</protein>
<proteinExistence type="predicted"/>
<accession>A0ABX8BSB2</accession>
<evidence type="ECO:0000313" key="4">
    <source>
        <dbReference type="EMBL" id="QUX23721.1"/>
    </source>
</evidence>
<keyword evidence="4" id="KW-0378">Hydrolase</keyword>
<reference evidence="4 5" key="1">
    <citation type="submission" date="2021-05" db="EMBL/GenBank/DDBJ databases">
        <title>Direct Submission.</title>
        <authorList>
            <person name="Li K."/>
            <person name="Gao J."/>
        </authorList>
    </citation>
    <scope>NUCLEOTIDE SEQUENCE [LARGE SCALE GENOMIC DNA]</scope>
    <source>
        <strain evidence="4 5">Mg02</strain>
    </source>
</reference>
<feature type="domain" description="CAAX prenyl protease 2/Lysostaphin resistance protein A-like" evidence="3">
    <location>
        <begin position="230"/>
        <end position="336"/>
    </location>
</feature>
<dbReference type="RefSeq" id="WP_220564944.1">
    <property type="nucleotide sequence ID" value="NZ_CP074133.1"/>
</dbReference>
<evidence type="ECO:0000256" key="1">
    <source>
        <dbReference type="SAM" id="MobiDB-lite"/>
    </source>
</evidence>
<keyword evidence="4" id="KW-0482">Metalloprotease</keyword>
<keyword evidence="4" id="KW-0645">Protease</keyword>
<dbReference type="EC" id="3.4.24.-" evidence="4"/>
<dbReference type="Pfam" id="PF02517">
    <property type="entry name" value="Rce1-like"/>
    <property type="match status" value="1"/>
</dbReference>
<gene>
    <name evidence="4" type="ORF">KGD84_05070</name>
</gene>
<feature type="transmembrane region" description="Helical" evidence="2">
    <location>
        <begin position="226"/>
        <end position="244"/>
    </location>
</feature>
<evidence type="ECO:0000259" key="3">
    <source>
        <dbReference type="Pfam" id="PF02517"/>
    </source>
</evidence>
<name>A0ABX8BSB2_9ACTN</name>
<organism evidence="4 5">
    <name type="scientific">Nocardiopsis changdeensis</name>
    <dbReference type="NCBI Taxonomy" id="2831969"/>
    <lineage>
        <taxon>Bacteria</taxon>
        <taxon>Bacillati</taxon>
        <taxon>Actinomycetota</taxon>
        <taxon>Actinomycetes</taxon>
        <taxon>Streptosporangiales</taxon>
        <taxon>Nocardiopsidaceae</taxon>
        <taxon>Nocardiopsis</taxon>
    </lineage>
</organism>
<feature type="compositionally biased region" description="Polar residues" evidence="1">
    <location>
        <begin position="19"/>
        <end position="32"/>
    </location>
</feature>
<keyword evidence="5" id="KW-1185">Reference proteome</keyword>